<organism evidence="4 5">
    <name type="scientific">Mycobacterium asiaticum</name>
    <dbReference type="NCBI Taxonomy" id="1790"/>
    <lineage>
        <taxon>Bacteria</taxon>
        <taxon>Bacillati</taxon>
        <taxon>Actinomycetota</taxon>
        <taxon>Actinomycetes</taxon>
        <taxon>Mycobacteriales</taxon>
        <taxon>Mycobacteriaceae</taxon>
        <taxon>Mycobacterium</taxon>
    </lineage>
</organism>
<dbReference type="Pfam" id="PF03364">
    <property type="entry name" value="Polyketide_cyc"/>
    <property type="match status" value="1"/>
</dbReference>
<gene>
    <name evidence="4" type="ORF">A5636_14445</name>
</gene>
<dbReference type="Proteomes" id="UP000093629">
    <property type="component" value="Unassembled WGS sequence"/>
</dbReference>
<dbReference type="InterPro" id="IPR005031">
    <property type="entry name" value="COQ10_START"/>
</dbReference>
<dbReference type="AlphaFoldDB" id="A0A1A3MSG4"/>
<dbReference type="RefSeq" id="WP_065160905.1">
    <property type="nucleotide sequence ID" value="NZ_LZLQ01000141.1"/>
</dbReference>
<reference evidence="4 5" key="1">
    <citation type="submission" date="2016-06" db="EMBL/GenBank/DDBJ databases">
        <authorList>
            <person name="Kjaerup R.B."/>
            <person name="Dalgaard T.S."/>
            <person name="Juul-Madsen H.R."/>
        </authorList>
    </citation>
    <scope>NUCLEOTIDE SEQUENCE [LARGE SCALE GENOMIC DNA]</scope>
    <source>
        <strain evidence="4 5">1245139.5</strain>
    </source>
</reference>
<dbReference type="Gene3D" id="3.30.530.20">
    <property type="match status" value="1"/>
</dbReference>
<evidence type="ECO:0000313" key="5">
    <source>
        <dbReference type="Proteomes" id="UP000093629"/>
    </source>
</evidence>
<dbReference type="OrthoDB" id="3695445at2"/>
<feature type="domain" description="Coenzyme Q-binding protein COQ10 START" evidence="3">
    <location>
        <begin position="145"/>
        <end position="270"/>
    </location>
</feature>
<dbReference type="InterPro" id="IPR023393">
    <property type="entry name" value="START-like_dom_sf"/>
</dbReference>
<dbReference type="PANTHER" id="PTHR33824:SF7">
    <property type="entry name" value="POLYKETIDE CYCLASE_DEHYDRASE AND LIPID TRANSPORT SUPERFAMILY PROTEIN"/>
    <property type="match status" value="1"/>
</dbReference>
<protein>
    <recommendedName>
        <fullName evidence="3">Coenzyme Q-binding protein COQ10 START domain-containing protein</fullName>
    </recommendedName>
</protein>
<dbReference type="PANTHER" id="PTHR33824">
    <property type="entry name" value="POLYKETIDE CYCLASE/DEHYDRASE AND LIPID TRANSPORT SUPERFAMILY PROTEIN"/>
    <property type="match status" value="1"/>
</dbReference>
<dbReference type="CDD" id="cd07817">
    <property type="entry name" value="SRPBCC_8"/>
    <property type="match status" value="1"/>
</dbReference>
<dbReference type="InterPro" id="IPR047137">
    <property type="entry name" value="ORF3"/>
</dbReference>
<accession>A0A1A3MSG4</accession>
<name>A0A1A3MSG4_MYCAS</name>
<evidence type="ECO:0000256" key="2">
    <source>
        <dbReference type="SAM" id="Phobius"/>
    </source>
</evidence>
<evidence type="ECO:0000313" key="4">
    <source>
        <dbReference type="EMBL" id="OBK11102.1"/>
    </source>
</evidence>
<keyword evidence="2" id="KW-1133">Transmembrane helix</keyword>
<keyword evidence="5" id="KW-1185">Reference proteome</keyword>
<proteinExistence type="predicted"/>
<evidence type="ECO:0000259" key="3">
    <source>
        <dbReference type="Pfam" id="PF03364"/>
    </source>
</evidence>
<keyword evidence="2" id="KW-0472">Membrane</keyword>
<sequence>MSDSAAKTTTTLVKGLGVASVGLGLTELWAPGSVAALAGVDETQRSRAVIRALGLRECGHGAALLLGPEKLVWTRVAGDVLDLAVLAAGVARRGPGRRRRGIIAAVALSAIGGADLYAALRTSGNDRPRHGGERRHQTLRAAITVQRSPEYVYGFWRNLENLPEFMYHLQSVTVDADGRTHWVANAPVGQPVQWDAEITEDEPGTRIAWQSVPGSGISNSGCVDFTPDNFDKGTEVRVTMAYEIPGGALGKAFATLLGESPDQQVNDDLRRFKQILETGQVIRSDGSPDGPVSFRQMHQEPAQPSSKGA</sequence>
<comment type="caution">
    <text evidence="4">The sequence shown here is derived from an EMBL/GenBank/DDBJ whole genome shotgun (WGS) entry which is preliminary data.</text>
</comment>
<feature type="transmembrane region" description="Helical" evidence="2">
    <location>
        <begin position="102"/>
        <end position="120"/>
    </location>
</feature>
<dbReference type="SUPFAM" id="SSF55961">
    <property type="entry name" value="Bet v1-like"/>
    <property type="match status" value="1"/>
</dbReference>
<dbReference type="EMBL" id="LZLQ01000141">
    <property type="protein sequence ID" value="OBK11102.1"/>
    <property type="molecule type" value="Genomic_DNA"/>
</dbReference>
<keyword evidence="2" id="KW-0812">Transmembrane</keyword>
<evidence type="ECO:0000256" key="1">
    <source>
        <dbReference type="SAM" id="MobiDB-lite"/>
    </source>
</evidence>
<feature type="region of interest" description="Disordered" evidence="1">
    <location>
        <begin position="279"/>
        <end position="309"/>
    </location>
</feature>